<feature type="region of interest" description="Disordered" evidence="1">
    <location>
        <begin position="142"/>
        <end position="193"/>
    </location>
</feature>
<feature type="chain" id="PRO_5028312384" evidence="3">
    <location>
        <begin position="19"/>
        <end position="305"/>
    </location>
</feature>
<proteinExistence type="predicted"/>
<dbReference type="KEGG" id="aten:116287596"/>
<keyword evidence="2" id="KW-0812">Transmembrane</keyword>
<feature type="transmembrane region" description="Helical" evidence="2">
    <location>
        <begin position="196"/>
        <end position="220"/>
    </location>
</feature>
<dbReference type="OrthoDB" id="10418408at2759"/>
<evidence type="ECO:0000313" key="5">
    <source>
        <dbReference type="RefSeq" id="XP_031550145.1"/>
    </source>
</evidence>
<sequence>MSFLFILSFAMVFGVTDDGLKPVPVQEGKNAHFMVNTTMPITHLRIGGNESFSASPLYMRVGQDNNIKVKNNTIYSGRLIFDGNLQRGQAWVTLENVGPSDYGKVFRLYYVEDGKAPTKKDFVIRPEAGNNTKENITKIIVETPTPKPARNGKTTTYAPESYPNNDTSQVNSTVKTKNGTSPNNSTHEPSNSSSGVVLPIVLVIAIPMVIYIIKFGICYIKRRKSRAIAQGNADVENQQPLPPGDANANHTLSEDLEMNAYIRNPDDYHVEREKRKKVRVEVERMAEVQHSLIELEEDSRSPMAL</sequence>
<evidence type="ECO:0000313" key="4">
    <source>
        <dbReference type="Proteomes" id="UP000515163"/>
    </source>
</evidence>
<evidence type="ECO:0000256" key="1">
    <source>
        <dbReference type="SAM" id="MobiDB-lite"/>
    </source>
</evidence>
<keyword evidence="3" id="KW-0732">Signal</keyword>
<dbReference type="AlphaFoldDB" id="A0A6P8HCA3"/>
<name>A0A6P8HCA3_ACTTE</name>
<dbReference type="Proteomes" id="UP000515163">
    <property type="component" value="Unplaced"/>
</dbReference>
<feature type="compositionally biased region" description="Polar residues" evidence="1">
    <location>
        <begin position="152"/>
        <end position="193"/>
    </location>
</feature>
<organism evidence="4 5">
    <name type="scientific">Actinia tenebrosa</name>
    <name type="common">Australian red waratah sea anemone</name>
    <dbReference type="NCBI Taxonomy" id="6105"/>
    <lineage>
        <taxon>Eukaryota</taxon>
        <taxon>Metazoa</taxon>
        <taxon>Cnidaria</taxon>
        <taxon>Anthozoa</taxon>
        <taxon>Hexacorallia</taxon>
        <taxon>Actiniaria</taxon>
        <taxon>Actiniidae</taxon>
        <taxon>Actinia</taxon>
    </lineage>
</organism>
<dbReference type="InParanoid" id="A0A6P8HCA3"/>
<evidence type="ECO:0000256" key="2">
    <source>
        <dbReference type="SAM" id="Phobius"/>
    </source>
</evidence>
<dbReference type="GeneID" id="116287596"/>
<feature type="signal peptide" evidence="3">
    <location>
        <begin position="1"/>
        <end position="18"/>
    </location>
</feature>
<evidence type="ECO:0000256" key="3">
    <source>
        <dbReference type="SAM" id="SignalP"/>
    </source>
</evidence>
<keyword evidence="2" id="KW-0472">Membrane</keyword>
<keyword evidence="2" id="KW-1133">Transmembrane helix</keyword>
<accession>A0A6P8HCA3</accession>
<protein>
    <submittedName>
        <fullName evidence="5">Uncharacterized protein LOC116287596</fullName>
    </submittedName>
</protein>
<keyword evidence="4" id="KW-1185">Reference proteome</keyword>
<reference evidence="5" key="1">
    <citation type="submission" date="2025-08" db="UniProtKB">
        <authorList>
            <consortium name="RefSeq"/>
        </authorList>
    </citation>
    <scope>IDENTIFICATION</scope>
</reference>
<dbReference type="RefSeq" id="XP_031550145.1">
    <property type="nucleotide sequence ID" value="XM_031694285.1"/>
</dbReference>
<gene>
    <name evidence="5" type="primary">LOC116287596</name>
</gene>